<accession>A0AAD8LBY5</accession>
<dbReference type="AlphaFoldDB" id="A0AAD8LBY5"/>
<feature type="chain" id="PRO_5042235286" evidence="3">
    <location>
        <begin position="29"/>
        <end position="162"/>
    </location>
</feature>
<dbReference type="PRINTS" id="PR01217">
    <property type="entry name" value="PRICHEXTENSN"/>
</dbReference>
<evidence type="ECO:0000256" key="1">
    <source>
        <dbReference type="SAM" id="MobiDB-lite"/>
    </source>
</evidence>
<dbReference type="EMBL" id="JAUHHV010000001">
    <property type="protein sequence ID" value="KAK1435582.1"/>
    <property type="molecule type" value="Genomic_DNA"/>
</dbReference>
<keyword evidence="2" id="KW-0812">Transmembrane</keyword>
<name>A0AAD8LBY5_TARER</name>
<feature type="signal peptide" evidence="3">
    <location>
        <begin position="1"/>
        <end position="28"/>
    </location>
</feature>
<feature type="region of interest" description="Disordered" evidence="1">
    <location>
        <begin position="46"/>
        <end position="96"/>
    </location>
</feature>
<feature type="transmembrane region" description="Helical" evidence="2">
    <location>
        <begin position="144"/>
        <end position="160"/>
    </location>
</feature>
<keyword evidence="2" id="KW-0472">Membrane</keyword>
<organism evidence="4 5">
    <name type="scientific">Tagetes erecta</name>
    <name type="common">African marigold</name>
    <dbReference type="NCBI Taxonomy" id="13708"/>
    <lineage>
        <taxon>Eukaryota</taxon>
        <taxon>Viridiplantae</taxon>
        <taxon>Streptophyta</taxon>
        <taxon>Embryophyta</taxon>
        <taxon>Tracheophyta</taxon>
        <taxon>Spermatophyta</taxon>
        <taxon>Magnoliopsida</taxon>
        <taxon>eudicotyledons</taxon>
        <taxon>Gunneridae</taxon>
        <taxon>Pentapetalae</taxon>
        <taxon>asterids</taxon>
        <taxon>campanulids</taxon>
        <taxon>Asterales</taxon>
        <taxon>Asteraceae</taxon>
        <taxon>Asteroideae</taxon>
        <taxon>Heliantheae alliance</taxon>
        <taxon>Tageteae</taxon>
        <taxon>Tagetes</taxon>
    </lineage>
</organism>
<dbReference type="Proteomes" id="UP001229421">
    <property type="component" value="Unassembled WGS sequence"/>
</dbReference>
<evidence type="ECO:0000256" key="3">
    <source>
        <dbReference type="SAM" id="SignalP"/>
    </source>
</evidence>
<comment type="caution">
    <text evidence="4">The sequence shown here is derived from an EMBL/GenBank/DDBJ whole genome shotgun (WGS) entry which is preliminary data.</text>
</comment>
<protein>
    <submittedName>
        <fullName evidence="4">Uncharacterized protein</fullName>
    </submittedName>
</protein>
<evidence type="ECO:0000313" key="5">
    <source>
        <dbReference type="Proteomes" id="UP001229421"/>
    </source>
</evidence>
<keyword evidence="3" id="KW-0732">Signal</keyword>
<proteinExistence type="predicted"/>
<evidence type="ECO:0000256" key="2">
    <source>
        <dbReference type="SAM" id="Phobius"/>
    </source>
</evidence>
<gene>
    <name evidence="4" type="ORF">QVD17_01348</name>
</gene>
<reference evidence="4" key="1">
    <citation type="journal article" date="2023" name="bioRxiv">
        <title>Improved chromosome-level genome assembly for marigold (Tagetes erecta).</title>
        <authorList>
            <person name="Jiang F."/>
            <person name="Yuan L."/>
            <person name="Wang S."/>
            <person name="Wang H."/>
            <person name="Xu D."/>
            <person name="Wang A."/>
            <person name="Fan W."/>
        </authorList>
    </citation>
    <scope>NUCLEOTIDE SEQUENCE</scope>
    <source>
        <strain evidence="4">WSJ</strain>
        <tissue evidence="4">Leaf</tissue>
    </source>
</reference>
<keyword evidence="2" id="KW-1133">Transmembrane helix</keyword>
<sequence length="162" mass="17281">MMFLRSYCNIMQFIVLLTLSFMVSTGVALPIHCEYPCQPPFSRPFYGTPPPPSPSPPIQPVYGAPPPPPPPPPSGPVYESPTPPATPSCEPPPLASPLPTGPLYGYGVPPPPLLSGNCQPSLPNCGYPPPTADVYQPVDSASHLPLNCLLLLVLMLLSFLHF</sequence>
<keyword evidence="5" id="KW-1185">Reference proteome</keyword>
<evidence type="ECO:0000313" key="4">
    <source>
        <dbReference type="EMBL" id="KAK1435582.1"/>
    </source>
</evidence>